<evidence type="ECO:0000256" key="1">
    <source>
        <dbReference type="SAM" id="Phobius"/>
    </source>
</evidence>
<dbReference type="PANTHER" id="PTHR37305">
    <property type="entry name" value="INTEGRAL MEMBRANE PROTEIN-RELATED"/>
    <property type="match status" value="1"/>
</dbReference>
<protein>
    <submittedName>
        <fullName evidence="2">Multidrug ABC transporter permease</fullName>
    </submittedName>
</protein>
<dbReference type="RefSeq" id="WP_306422065.1">
    <property type="nucleotide sequence ID" value="NZ_BOSM01000011.1"/>
</dbReference>
<keyword evidence="3" id="KW-1185">Reference proteome</keyword>
<accession>A0ABQ4MXT4</accession>
<evidence type="ECO:0000313" key="2">
    <source>
        <dbReference type="EMBL" id="GIP60719.1"/>
    </source>
</evidence>
<feature type="transmembrane region" description="Helical" evidence="1">
    <location>
        <begin position="98"/>
        <end position="127"/>
    </location>
</feature>
<keyword evidence="1" id="KW-0812">Transmembrane</keyword>
<feature type="transmembrane region" description="Helical" evidence="1">
    <location>
        <begin position="168"/>
        <end position="187"/>
    </location>
</feature>
<evidence type="ECO:0000313" key="3">
    <source>
        <dbReference type="Proteomes" id="UP000681290"/>
    </source>
</evidence>
<reference evidence="2 3" key="1">
    <citation type="submission" date="2021-03" db="EMBL/GenBank/DDBJ databases">
        <title>Antimicrobial resistance genes in bacteria isolated from Japanese honey, and their potential for conferring macrolide and lincosamide resistance in the American foulbrood pathogen Paenibacillus larvae.</title>
        <authorList>
            <person name="Okamoto M."/>
            <person name="Kumagai M."/>
            <person name="Kanamori H."/>
            <person name="Takamatsu D."/>
        </authorList>
    </citation>
    <scope>NUCLEOTIDE SEQUENCE [LARGE SCALE GENOMIC DNA]</scope>
    <source>
        <strain evidence="2 3">J15TS10</strain>
    </source>
</reference>
<dbReference type="PANTHER" id="PTHR37305:SF1">
    <property type="entry name" value="MEMBRANE PROTEIN"/>
    <property type="match status" value="1"/>
</dbReference>
<gene>
    <name evidence="2" type="primary">cdd3</name>
    <name evidence="2" type="ORF">J15TS10_45330</name>
</gene>
<sequence length="252" mass="28079">MMNAVRLEWYKLRRKRLLWMITLLLLVELAWAFMATSVSISRNPEHAGWEPLIATVSSMNGLFLPILTAICVSRICDMEHKGNTWKLLRTVMVRPGQLYAAKFMTASIMVLWGCIFQGFSILAFGMFNDFDPAVPVVLLTRFLLGTMITTLAIITLQLWISVAVKNQAFALSLGMIGGFIGLTADLLPSGLRRLLVWSYYSGLSPIAQSYESEQMSFAVRDIGTMLPVMALLAVVGAVLYLAGNIYVSKREL</sequence>
<name>A0ABQ4MXT4_9BACL</name>
<dbReference type="CDD" id="cd21809">
    <property type="entry name" value="ABC-2_lan_permease-like"/>
    <property type="match status" value="1"/>
</dbReference>
<comment type="caution">
    <text evidence="2">The sequence shown here is derived from an EMBL/GenBank/DDBJ whole genome shotgun (WGS) entry which is preliminary data.</text>
</comment>
<dbReference type="EMBL" id="BOSM01000011">
    <property type="protein sequence ID" value="GIP60719.1"/>
    <property type="molecule type" value="Genomic_DNA"/>
</dbReference>
<feature type="transmembrane region" description="Helical" evidence="1">
    <location>
        <begin position="225"/>
        <end position="247"/>
    </location>
</feature>
<proteinExistence type="predicted"/>
<keyword evidence="1" id="KW-1133">Transmembrane helix</keyword>
<keyword evidence="1" id="KW-0472">Membrane</keyword>
<feature type="transmembrane region" description="Helical" evidence="1">
    <location>
        <begin position="133"/>
        <end position="156"/>
    </location>
</feature>
<dbReference type="Pfam" id="PF12730">
    <property type="entry name" value="ABC2_membrane_4"/>
    <property type="match status" value="1"/>
</dbReference>
<feature type="transmembrane region" description="Helical" evidence="1">
    <location>
        <begin position="56"/>
        <end position="77"/>
    </location>
</feature>
<organism evidence="2 3">
    <name type="scientific">Paenibacillus woosongensis</name>
    <dbReference type="NCBI Taxonomy" id="307580"/>
    <lineage>
        <taxon>Bacteria</taxon>
        <taxon>Bacillati</taxon>
        <taxon>Bacillota</taxon>
        <taxon>Bacilli</taxon>
        <taxon>Bacillales</taxon>
        <taxon>Paenibacillaceae</taxon>
        <taxon>Paenibacillus</taxon>
    </lineage>
</organism>
<dbReference type="Proteomes" id="UP000681290">
    <property type="component" value="Unassembled WGS sequence"/>
</dbReference>